<dbReference type="Proteomes" id="UP000735302">
    <property type="component" value="Unassembled WGS sequence"/>
</dbReference>
<sequence>MFPQSKIGQCFSDRDWSMFPQPEIGQCFFRQGLVSVSSEIGQCSLWSRLASVSSDMSGQVFLRQRLVSVPSGRGWPVFPQTEVGGISGVLGCLEHATMIWEAIQRSKSEKLNLDVVWLDLSNTYGLVPYEMIQLTLRIYHVPEVIQVMLDDYFSGF</sequence>
<protein>
    <submittedName>
        <fullName evidence="1">Reverse transcriptase</fullName>
    </submittedName>
</protein>
<comment type="caution">
    <text evidence="1">The sequence shown here is derived from an EMBL/GenBank/DDBJ whole genome shotgun (WGS) entry which is preliminary data.</text>
</comment>
<reference evidence="1 2" key="1">
    <citation type="journal article" date="2021" name="Elife">
        <title>Chloroplast acquisition without the gene transfer in kleptoplastic sea slugs, Plakobranchus ocellatus.</title>
        <authorList>
            <person name="Maeda T."/>
            <person name="Takahashi S."/>
            <person name="Yoshida T."/>
            <person name="Shimamura S."/>
            <person name="Takaki Y."/>
            <person name="Nagai Y."/>
            <person name="Toyoda A."/>
            <person name="Suzuki Y."/>
            <person name="Arimoto A."/>
            <person name="Ishii H."/>
            <person name="Satoh N."/>
            <person name="Nishiyama T."/>
            <person name="Hasebe M."/>
            <person name="Maruyama T."/>
            <person name="Minagawa J."/>
            <person name="Obokata J."/>
            <person name="Shigenobu S."/>
        </authorList>
    </citation>
    <scope>NUCLEOTIDE SEQUENCE [LARGE SCALE GENOMIC DNA]</scope>
</reference>
<keyword evidence="1" id="KW-0695">RNA-directed DNA polymerase</keyword>
<keyword evidence="1" id="KW-0808">Transferase</keyword>
<organism evidence="1 2">
    <name type="scientific">Plakobranchus ocellatus</name>
    <dbReference type="NCBI Taxonomy" id="259542"/>
    <lineage>
        <taxon>Eukaryota</taxon>
        <taxon>Metazoa</taxon>
        <taxon>Spiralia</taxon>
        <taxon>Lophotrochozoa</taxon>
        <taxon>Mollusca</taxon>
        <taxon>Gastropoda</taxon>
        <taxon>Heterobranchia</taxon>
        <taxon>Euthyneura</taxon>
        <taxon>Panpulmonata</taxon>
        <taxon>Sacoglossa</taxon>
        <taxon>Placobranchoidea</taxon>
        <taxon>Plakobranchidae</taxon>
        <taxon>Plakobranchus</taxon>
    </lineage>
</organism>
<dbReference type="GO" id="GO:0003964">
    <property type="term" value="F:RNA-directed DNA polymerase activity"/>
    <property type="evidence" value="ECO:0007669"/>
    <property type="project" value="UniProtKB-KW"/>
</dbReference>
<accession>A0AAV4ABG0</accession>
<evidence type="ECO:0000313" key="2">
    <source>
        <dbReference type="Proteomes" id="UP000735302"/>
    </source>
</evidence>
<gene>
    <name evidence="1" type="ORF">PoB_003067500</name>
</gene>
<name>A0AAV4ABG0_9GAST</name>
<proteinExistence type="predicted"/>
<evidence type="ECO:0000313" key="1">
    <source>
        <dbReference type="EMBL" id="GFO04170.1"/>
    </source>
</evidence>
<dbReference type="AlphaFoldDB" id="A0AAV4ABG0"/>
<keyword evidence="1" id="KW-0548">Nucleotidyltransferase</keyword>
<dbReference type="EMBL" id="BLXT01003737">
    <property type="protein sequence ID" value="GFO04170.1"/>
    <property type="molecule type" value="Genomic_DNA"/>
</dbReference>
<keyword evidence="2" id="KW-1185">Reference proteome</keyword>